<proteinExistence type="predicted"/>
<dbReference type="PROSITE" id="PS51257">
    <property type="entry name" value="PROKAR_LIPOPROTEIN"/>
    <property type="match status" value="1"/>
</dbReference>
<name>A0A8X6PFT3_NEPPI</name>
<dbReference type="OrthoDB" id="6436226at2759"/>
<feature type="transmembrane region" description="Helical" evidence="1">
    <location>
        <begin position="90"/>
        <end position="109"/>
    </location>
</feature>
<keyword evidence="1" id="KW-0812">Transmembrane</keyword>
<gene>
    <name evidence="2" type="ORF">NPIL_651251</name>
</gene>
<keyword evidence="1" id="KW-0472">Membrane</keyword>
<keyword evidence="3" id="KW-1185">Reference proteome</keyword>
<reference evidence="2" key="1">
    <citation type="submission" date="2020-08" db="EMBL/GenBank/DDBJ databases">
        <title>Multicomponent nature underlies the extraordinary mechanical properties of spider dragline silk.</title>
        <authorList>
            <person name="Kono N."/>
            <person name="Nakamura H."/>
            <person name="Mori M."/>
            <person name="Yoshida Y."/>
            <person name="Ohtoshi R."/>
            <person name="Malay A.D."/>
            <person name="Moran D.A.P."/>
            <person name="Tomita M."/>
            <person name="Numata K."/>
            <person name="Arakawa K."/>
        </authorList>
    </citation>
    <scope>NUCLEOTIDE SEQUENCE</scope>
</reference>
<evidence type="ECO:0000313" key="3">
    <source>
        <dbReference type="Proteomes" id="UP000887013"/>
    </source>
</evidence>
<accession>A0A8X6PFT3</accession>
<dbReference type="Proteomes" id="UP000887013">
    <property type="component" value="Unassembled WGS sequence"/>
</dbReference>
<sequence>MIRKTQQNLIPVVSSCCSLRGSLNFYRPQFHVEANNINNQSIEMADSVDYSEELEKLAKEIPEGIDMEEFVANVSKLAAEFVKNQSAKPIEVQVIIFFVFLLIPVSLLCK</sequence>
<dbReference type="AlphaFoldDB" id="A0A8X6PFT3"/>
<comment type="caution">
    <text evidence="2">The sequence shown here is derived from an EMBL/GenBank/DDBJ whole genome shotgun (WGS) entry which is preliminary data.</text>
</comment>
<evidence type="ECO:0000313" key="2">
    <source>
        <dbReference type="EMBL" id="GFT62690.1"/>
    </source>
</evidence>
<keyword evidence="1" id="KW-1133">Transmembrane helix</keyword>
<protein>
    <submittedName>
        <fullName evidence="2">Uncharacterized protein</fullName>
    </submittedName>
</protein>
<dbReference type="EMBL" id="BMAW01019313">
    <property type="protein sequence ID" value="GFT62690.1"/>
    <property type="molecule type" value="Genomic_DNA"/>
</dbReference>
<organism evidence="2 3">
    <name type="scientific">Nephila pilipes</name>
    <name type="common">Giant wood spider</name>
    <name type="synonym">Nephila maculata</name>
    <dbReference type="NCBI Taxonomy" id="299642"/>
    <lineage>
        <taxon>Eukaryota</taxon>
        <taxon>Metazoa</taxon>
        <taxon>Ecdysozoa</taxon>
        <taxon>Arthropoda</taxon>
        <taxon>Chelicerata</taxon>
        <taxon>Arachnida</taxon>
        <taxon>Araneae</taxon>
        <taxon>Araneomorphae</taxon>
        <taxon>Entelegynae</taxon>
        <taxon>Araneoidea</taxon>
        <taxon>Nephilidae</taxon>
        <taxon>Nephila</taxon>
    </lineage>
</organism>
<evidence type="ECO:0000256" key="1">
    <source>
        <dbReference type="SAM" id="Phobius"/>
    </source>
</evidence>